<reference evidence="2 3" key="1">
    <citation type="submission" date="2024-01" db="EMBL/GenBank/DDBJ databases">
        <title>A draft genome for the cacao thread blight pathogen Marasmiellus scandens.</title>
        <authorList>
            <person name="Baruah I.K."/>
            <person name="Leung J."/>
            <person name="Bukari Y."/>
            <person name="Amoako-Attah I."/>
            <person name="Meinhardt L.W."/>
            <person name="Bailey B.A."/>
            <person name="Cohen S.P."/>
        </authorList>
    </citation>
    <scope>NUCLEOTIDE SEQUENCE [LARGE SCALE GENOMIC DNA]</scope>
    <source>
        <strain evidence="2 3">GH-19</strain>
    </source>
</reference>
<proteinExistence type="predicted"/>
<dbReference type="EMBL" id="JBANRG010000011">
    <property type="protein sequence ID" value="KAK7462208.1"/>
    <property type="molecule type" value="Genomic_DNA"/>
</dbReference>
<sequence>MPAQRTKIRCAFAEEAEPKAKKPRAPRKALTEEEKEEAKEKREARKALKEAKKEWEESLVPWKRDELFRWPSGTLGMYKSDAKSSYSLTENDLASLPHESIANSPKTFYRYHDVEELAMKKWANGAMKDDYEPPEVKGTGQIRLFKKTITDERNANRRVRTNWSDLGFVYVRMIGAYDGSRESQRKKDGQGSSSAQA</sequence>
<protein>
    <submittedName>
        <fullName evidence="2">Uncharacterized protein</fullName>
    </submittedName>
</protein>
<name>A0ABR1JL61_9AGAR</name>
<feature type="region of interest" description="Disordered" evidence="1">
    <location>
        <begin position="1"/>
        <end position="46"/>
    </location>
</feature>
<evidence type="ECO:0000313" key="3">
    <source>
        <dbReference type="Proteomes" id="UP001498398"/>
    </source>
</evidence>
<keyword evidence="3" id="KW-1185">Reference proteome</keyword>
<gene>
    <name evidence="2" type="ORF">VKT23_007813</name>
</gene>
<feature type="compositionally biased region" description="Basic and acidic residues" evidence="1">
    <location>
        <begin position="29"/>
        <end position="46"/>
    </location>
</feature>
<comment type="caution">
    <text evidence="2">The sequence shown here is derived from an EMBL/GenBank/DDBJ whole genome shotgun (WGS) entry which is preliminary data.</text>
</comment>
<dbReference type="Proteomes" id="UP001498398">
    <property type="component" value="Unassembled WGS sequence"/>
</dbReference>
<evidence type="ECO:0000256" key="1">
    <source>
        <dbReference type="SAM" id="MobiDB-lite"/>
    </source>
</evidence>
<evidence type="ECO:0000313" key="2">
    <source>
        <dbReference type="EMBL" id="KAK7462208.1"/>
    </source>
</evidence>
<organism evidence="2 3">
    <name type="scientific">Marasmiellus scandens</name>
    <dbReference type="NCBI Taxonomy" id="2682957"/>
    <lineage>
        <taxon>Eukaryota</taxon>
        <taxon>Fungi</taxon>
        <taxon>Dikarya</taxon>
        <taxon>Basidiomycota</taxon>
        <taxon>Agaricomycotina</taxon>
        <taxon>Agaricomycetes</taxon>
        <taxon>Agaricomycetidae</taxon>
        <taxon>Agaricales</taxon>
        <taxon>Marasmiineae</taxon>
        <taxon>Omphalotaceae</taxon>
        <taxon>Marasmiellus</taxon>
    </lineage>
</organism>
<accession>A0ABR1JL61</accession>